<dbReference type="Pfam" id="PF04056">
    <property type="entry name" value="Ssl1"/>
    <property type="match status" value="1"/>
</dbReference>
<dbReference type="GO" id="GO:0003729">
    <property type="term" value="F:mRNA binding"/>
    <property type="evidence" value="ECO:0007669"/>
    <property type="project" value="InterPro"/>
</dbReference>
<evidence type="ECO:0000313" key="5">
    <source>
        <dbReference type="EMBL" id="PNH03827.1"/>
    </source>
</evidence>
<dbReference type="PROSITE" id="PS00028">
    <property type="entry name" value="ZINC_FINGER_C2H2_1"/>
    <property type="match status" value="1"/>
</dbReference>
<evidence type="ECO:0000313" key="6">
    <source>
        <dbReference type="Proteomes" id="UP000236333"/>
    </source>
</evidence>
<dbReference type="InterPro" id="IPR036465">
    <property type="entry name" value="vWFA_dom_sf"/>
</dbReference>
<evidence type="ECO:0000256" key="3">
    <source>
        <dbReference type="SAM" id="MobiDB-lite"/>
    </source>
</evidence>
<feature type="compositionally biased region" description="Gly residues" evidence="3">
    <location>
        <begin position="394"/>
        <end position="403"/>
    </location>
</feature>
<dbReference type="EMBL" id="PGGS01000457">
    <property type="protein sequence ID" value="PNH03827.1"/>
    <property type="molecule type" value="Genomic_DNA"/>
</dbReference>
<dbReference type="Gene3D" id="3.40.50.410">
    <property type="entry name" value="von Willebrand factor, type A domain"/>
    <property type="match status" value="1"/>
</dbReference>
<dbReference type="PANTHER" id="PTHR12695:SF2">
    <property type="entry name" value="GENERAL TRANSCRIPTION FACTOR IIH SUBUNIT 2-RELATED"/>
    <property type="match status" value="1"/>
</dbReference>
<dbReference type="AlphaFoldDB" id="A0A2J7ZU76"/>
<dbReference type="NCBIfam" id="TIGR00622">
    <property type="entry name" value="ssl1"/>
    <property type="match status" value="1"/>
</dbReference>
<feature type="compositionally biased region" description="Acidic residues" evidence="3">
    <location>
        <begin position="430"/>
        <end position="443"/>
    </location>
</feature>
<evidence type="ECO:0000256" key="2">
    <source>
        <dbReference type="ARBA" id="ARBA00022833"/>
    </source>
</evidence>
<dbReference type="Pfam" id="PF07975">
    <property type="entry name" value="C1_4"/>
    <property type="match status" value="1"/>
</dbReference>
<dbReference type="GO" id="GO:0006351">
    <property type="term" value="P:DNA-templated transcription"/>
    <property type="evidence" value="ECO:0007669"/>
    <property type="project" value="InterPro"/>
</dbReference>
<dbReference type="GO" id="GO:0006357">
    <property type="term" value="P:regulation of transcription by RNA polymerase II"/>
    <property type="evidence" value="ECO:0007669"/>
    <property type="project" value="TreeGrafter"/>
</dbReference>
<organism evidence="5 6">
    <name type="scientific">Tetrabaena socialis</name>
    <dbReference type="NCBI Taxonomy" id="47790"/>
    <lineage>
        <taxon>Eukaryota</taxon>
        <taxon>Viridiplantae</taxon>
        <taxon>Chlorophyta</taxon>
        <taxon>core chlorophytes</taxon>
        <taxon>Chlorophyceae</taxon>
        <taxon>CS clade</taxon>
        <taxon>Chlamydomonadales</taxon>
        <taxon>Tetrabaenaceae</taxon>
        <taxon>Tetrabaena</taxon>
    </lineage>
</organism>
<dbReference type="SMART" id="SM01047">
    <property type="entry name" value="C1_4"/>
    <property type="match status" value="1"/>
</dbReference>
<keyword evidence="6" id="KW-1185">Reference proteome</keyword>
<dbReference type="Proteomes" id="UP000236333">
    <property type="component" value="Unassembled WGS sequence"/>
</dbReference>
<evidence type="ECO:0000259" key="4">
    <source>
        <dbReference type="PROSITE" id="PS00028"/>
    </source>
</evidence>
<keyword evidence="2" id="KW-0862">Zinc</keyword>
<feature type="region of interest" description="Disordered" evidence="3">
    <location>
        <begin position="379"/>
        <end position="470"/>
    </location>
</feature>
<dbReference type="GO" id="GO:0000439">
    <property type="term" value="C:transcription factor TFIIH core complex"/>
    <property type="evidence" value="ECO:0007669"/>
    <property type="project" value="InterPro"/>
</dbReference>
<evidence type="ECO:0000256" key="1">
    <source>
        <dbReference type="ARBA" id="ARBA00022723"/>
    </source>
</evidence>
<dbReference type="InterPro" id="IPR019416">
    <property type="entry name" value="NCBP3"/>
</dbReference>
<dbReference type="GO" id="GO:0006289">
    <property type="term" value="P:nucleotide-excision repair"/>
    <property type="evidence" value="ECO:0007669"/>
    <property type="project" value="InterPro"/>
</dbReference>
<dbReference type="GO" id="GO:0000340">
    <property type="term" value="F:RNA 7-methylguanosine cap binding"/>
    <property type="evidence" value="ECO:0007669"/>
    <property type="project" value="InterPro"/>
</dbReference>
<dbReference type="Gene3D" id="3.30.40.10">
    <property type="entry name" value="Zinc/RING finger domain, C3HC4 (zinc finger)"/>
    <property type="match status" value="1"/>
</dbReference>
<dbReference type="InterPro" id="IPR013087">
    <property type="entry name" value="Znf_C2H2_type"/>
</dbReference>
<name>A0A2J7ZU76_9CHLO</name>
<dbReference type="InterPro" id="IPR046349">
    <property type="entry name" value="C1-like_sf"/>
</dbReference>
<dbReference type="InterPro" id="IPR012170">
    <property type="entry name" value="TFIIH_SSL1/p44"/>
</dbReference>
<dbReference type="InterPro" id="IPR004595">
    <property type="entry name" value="TFIIH_C1-like_dom"/>
</dbReference>
<accession>A0A2J7ZU76</accession>
<dbReference type="SUPFAM" id="SSF53300">
    <property type="entry name" value="vWA-like"/>
    <property type="match status" value="1"/>
</dbReference>
<dbReference type="PANTHER" id="PTHR12695">
    <property type="entry name" value="GENERAL TRANSCRIPTION FACTOR IIH SUBUNIT 2"/>
    <property type="match status" value="1"/>
</dbReference>
<dbReference type="GO" id="GO:0008270">
    <property type="term" value="F:zinc ion binding"/>
    <property type="evidence" value="ECO:0007669"/>
    <property type="project" value="InterPro"/>
</dbReference>
<dbReference type="GO" id="GO:0005675">
    <property type="term" value="C:transcription factor TFIIH holo complex"/>
    <property type="evidence" value="ECO:0007669"/>
    <property type="project" value="TreeGrafter"/>
</dbReference>
<dbReference type="InterPro" id="IPR013083">
    <property type="entry name" value="Znf_RING/FYVE/PHD"/>
</dbReference>
<dbReference type="InterPro" id="IPR007198">
    <property type="entry name" value="Ssl1-like"/>
</dbReference>
<reference evidence="5 6" key="1">
    <citation type="journal article" date="2017" name="Mol. Biol. Evol.">
        <title>The 4-celled Tetrabaena socialis nuclear genome reveals the essential components for genetic control of cell number at the origin of multicellularity in the volvocine lineage.</title>
        <authorList>
            <person name="Featherston J."/>
            <person name="Arakaki Y."/>
            <person name="Hanschen E.R."/>
            <person name="Ferris P.J."/>
            <person name="Michod R.E."/>
            <person name="Olson B.J.S.C."/>
            <person name="Nozaki H."/>
            <person name="Durand P.M."/>
        </authorList>
    </citation>
    <scope>NUCLEOTIDE SEQUENCE [LARGE SCALE GENOMIC DNA]</scope>
    <source>
        <strain evidence="5 6">NIES-571</strain>
    </source>
</reference>
<gene>
    <name evidence="5" type="ORF">TSOC_010080</name>
</gene>
<feature type="compositionally biased region" description="Low complexity" evidence="3">
    <location>
        <begin position="302"/>
        <end position="313"/>
    </location>
</feature>
<proteinExistence type="predicted"/>
<dbReference type="SUPFAM" id="SSF57889">
    <property type="entry name" value="Cysteine-rich domain"/>
    <property type="match status" value="1"/>
</dbReference>
<keyword evidence="1" id="KW-0479">Metal-binding</keyword>
<protein>
    <submittedName>
        <fullName evidence="5">General transcription factor IIH subunit 2</fullName>
    </submittedName>
</protein>
<dbReference type="OrthoDB" id="284275at2759"/>
<feature type="region of interest" description="Disordered" evidence="3">
    <location>
        <begin position="302"/>
        <end position="322"/>
    </location>
</feature>
<dbReference type="Pfam" id="PF10309">
    <property type="entry name" value="NCBP3"/>
    <property type="match status" value="1"/>
</dbReference>
<comment type="caution">
    <text evidence="5">The sequence shown here is derived from an EMBL/GenBank/DDBJ whole genome shotgun (WGS) entry which is preliminary data.</text>
</comment>
<feature type="domain" description="C2H2-type" evidence="4">
    <location>
        <begin position="773"/>
        <end position="793"/>
    </location>
</feature>
<feature type="compositionally biased region" description="Basic and acidic residues" evidence="3">
    <location>
        <begin position="379"/>
        <end position="391"/>
    </location>
</feature>
<sequence>MEAEAQVAELPKAAIVFSLAPEEHERRAERFSTQYRDPGRVRKDFGLMMEARKERLKGSHGFTTGDLDLFTPEEQEKRAARAARFQLQAPLAPALDEYRPDEELEARARRAAKFGVPYQPTEAVLMDMDLFERRREVPADVERRPTAIYLYGVDVMTTGDCLSYFSDYGPVFVEWLDDSSCEGAQGAAREHAHVGSVRLDGSAGPRAQPVHFCPAIFAAARLTARPARVHLPHLRVLVPGTCAVATAVPPAPLTPAPRPCARTGNVLFTDANSAKRAMVATGRPLPPEVVMQPPPSAAAAAVMADPAEQQQQQGHEEKAAAAAAGGGVAVRYQPQLPVPDNLADVSNLPYVWHKGRDFAKQGTSVSLVFRMATAADVRDMQQPKRTRELWRPDAGGGGGGGVGRGRDRRGRGGAQQQVRGKRPFRREAGEQGEDGPADMELDDGPGAGGGGDDGDVPMKRQRGNRGGQRQVLREVRQHLKPYGGGALLSPAGAVLPPAAASGQQAVLDYTELEDEAPAAAGAGSAVSSKRRVGPPAGDASLQNALDLSVSLLRSLPPYGHREVLVLFAALATCDPGSVLDSMKACKDNNIRVSVVGVAAEVYVCRRVTEVTGGSYGVALNEAHLEQLLLAHSTPPPATAVQARAELVRMGFPQRSTEEASSAVFVGQDVRLLAGSYTCPRCKSRVPELPCECHTCGLTLISSPHLARSYHHLFPVPPYSEDSEERAAEAEVVLRAQPAMREEVTTSTGVYCFGCLREVSRPGATGQLHLTLRCGQCKQVFCFECDAYVHEQLHNCPGCELVAGT</sequence>